<evidence type="ECO:0000313" key="2">
    <source>
        <dbReference type="EMBL" id="CAF0978865.1"/>
    </source>
</evidence>
<dbReference type="EMBL" id="CAJOBB010001077">
    <property type="protein sequence ID" value="CAF3804494.1"/>
    <property type="molecule type" value="Genomic_DNA"/>
</dbReference>
<dbReference type="PANTHER" id="PTHR43143">
    <property type="entry name" value="METALLOPHOSPHOESTERASE, CALCINEURIN SUPERFAMILY"/>
    <property type="match status" value="1"/>
</dbReference>
<reference evidence="3" key="1">
    <citation type="submission" date="2021-02" db="EMBL/GenBank/DDBJ databases">
        <authorList>
            <person name="Nowell W R."/>
        </authorList>
    </citation>
    <scope>NUCLEOTIDE SEQUENCE</scope>
</reference>
<organism evidence="3 4">
    <name type="scientific">Adineta steineri</name>
    <dbReference type="NCBI Taxonomy" id="433720"/>
    <lineage>
        <taxon>Eukaryota</taxon>
        <taxon>Metazoa</taxon>
        <taxon>Spiralia</taxon>
        <taxon>Gnathifera</taxon>
        <taxon>Rotifera</taxon>
        <taxon>Eurotatoria</taxon>
        <taxon>Bdelloidea</taxon>
        <taxon>Adinetida</taxon>
        <taxon>Adinetidae</taxon>
        <taxon>Adineta</taxon>
    </lineage>
</organism>
<dbReference type="EMBL" id="CAJNOE010000148">
    <property type="protein sequence ID" value="CAF0978865.1"/>
    <property type="molecule type" value="Genomic_DNA"/>
</dbReference>
<dbReference type="InterPro" id="IPR004843">
    <property type="entry name" value="Calcineurin-like_PHP"/>
</dbReference>
<comment type="caution">
    <text evidence="3">The sequence shown here is derived from an EMBL/GenBank/DDBJ whole genome shotgun (WGS) entry which is preliminary data.</text>
</comment>
<dbReference type="InterPro" id="IPR051918">
    <property type="entry name" value="STPP_CPPED1"/>
</dbReference>
<dbReference type="PANTHER" id="PTHR43143:SF1">
    <property type="entry name" value="SERINE_THREONINE-PROTEIN PHOSPHATASE CPPED1"/>
    <property type="match status" value="1"/>
</dbReference>
<dbReference type="Proteomes" id="UP000663860">
    <property type="component" value="Unassembled WGS sequence"/>
</dbReference>
<evidence type="ECO:0000259" key="1">
    <source>
        <dbReference type="Pfam" id="PF00149"/>
    </source>
</evidence>
<sequence length="591" mass="68212">MTTNNQHQLSLKFDQLFNGYQYYNEENIPIKEYPSGLQSKFDEFNSFYQPSSDLFRTITPTSRDSGIRIPSSSSSTSTCCSPVFERTSTLKNTYTSEFFLHPPSTKNSCHISYPLNESITSMSYMYDQTSHHSPHRRNVHWNEESFISPREENDLTNIKQSGRHILLNTSLPYYSKLNIRIRTHRDEFNENDQVKAIARIERLEPQENQIRKNLSQQACVDHYSTVTPKKNIATTRIDSPIQYNSLPTHRQRSLPIHEPLVLYIRNGEIYARFFVFLFLDCIHAKPIDTDFYQFALLSDIHIGDTGANALGRARSAVAKINQLVANKSINLQAVFITGDLTDHAMLDQYNTVRAVLNNLTIPYYPIIGNHDQWLYNSTWEDVAPVGDQLFAKTFEHILNQSNIVNYPNGTVWNPLHSCQSWFQNYRIQIHNNIFIALDWNSRHHAAASLGYKGSMPGADLYDFNGGTFRWLEEQLQQLDKQSSTIVLLQHQPYRAPFYIPGEIYAFGEAKRLRIDHLLRQHSSLNYFGVFAGHFHMWSDGTAFDNMPKFRQFETDACKVAQAIALVTANIKTGEIIKIEKLYGDEPTYEIK</sequence>
<dbReference type="SUPFAM" id="SSF56300">
    <property type="entry name" value="Metallo-dependent phosphatases"/>
    <property type="match status" value="1"/>
</dbReference>
<evidence type="ECO:0000313" key="3">
    <source>
        <dbReference type="EMBL" id="CAF3804494.1"/>
    </source>
</evidence>
<proteinExistence type="predicted"/>
<protein>
    <recommendedName>
        <fullName evidence="1">Calcineurin-like phosphoesterase domain-containing protein</fullName>
    </recommendedName>
</protein>
<dbReference type="Proteomes" id="UP000663868">
    <property type="component" value="Unassembled WGS sequence"/>
</dbReference>
<accession>A0A819BN58</accession>
<name>A0A819BN58_9BILA</name>
<feature type="domain" description="Calcineurin-like phosphoesterase" evidence="1">
    <location>
        <begin position="294"/>
        <end position="535"/>
    </location>
</feature>
<dbReference type="Pfam" id="PF00149">
    <property type="entry name" value="Metallophos"/>
    <property type="match status" value="1"/>
</dbReference>
<evidence type="ECO:0000313" key="4">
    <source>
        <dbReference type="Proteomes" id="UP000663868"/>
    </source>
</evidence>
<dbReference type="Gene3D" id="3.60.21.10">
    <property type="match status" value="1"/>
</dbReference>
<dbReference type="InterPro" id="IPR029052">
    <property type="entry name" value="Metallo-depent_PP-like"/>
</dbReference>
<gene>
    <name evidence="2" type="ORF">IZO911_LOCUS16459</name>
    <name evidence="3" type="ORF">KXQ929_LOCUS17243</name>
</gene>
<dbReference type="AlphaFoldDB" id="A0A819BN58"/>
<dbReference type="GO" id="GO:0016787">
    <property type="term" value="F:hydrolase activity"/>
    <property type="evidence" value="ECO:0007669"/>
    <property type="project" value="InterPro"/>
</dbReference>